<evidence type="ECO:0008006" key="2">
    <source>
        <dbReference type="Google" id="ProtNLM"/>
    </source>
</evidence>
<dbReference type="EMBL" id="FLUO01000001">
    <property type="protein sequence ID" value="SBV96287.1"/>
    <property type="molecule type" value="Genomic_DNA"/>
</dbReference>
<reference evidence="1" key="1">
    <citation type="submission" date="2016-04" db="EMBL/GenBank/DDBJ databases">
        <authorList>
            <person name="Evans L.H."/>
            <person name="Alamgir A."/>
            <person name="Owens N."/>
            <person name="Weber N.D."/>
            <person name="Virtaneva K."/>
            <person name="Barbian K."/>
            <person name="Babar A."/>
            <person name="Rosenke K."/>
        </authorList>
    </citation>
    <scope>NUCLEOTIDE SEQUENCE</scope>
    <source>
        <strain evidence="1">86</strain>
    </source>
</reference>
<gene>
    <name evidence="1" type="ORF">KL86APRO_10740</name>
</gene>
<protein>
    <recommendedName>
        <fullName evidence="2">DUF945 domain-containing protein</fullName>
    </recommendedName>
</protein>
<sequence>MNRKWMAALGAVAAGALAAGGYWYVDRELRAAADAGLQQINAFYAARRLPPVTYERLETHVFSLAVTLYDLRQKGAVNVSAGEQSVDSVIASTRISKGRGNRIDMEFENAKLGSRTAVPTDGRDARMESVITIAHERIDGFDLAALKTEGRLTDPFTWFDKIENRGIAAHFIVSGTVSDDEEQQIDFTAAEGGLEPVDGGLRRAFFKGIGLSTSSGLSVEIRSASVRLRPSDAFARMIEATTQQMTPETAQALLPILADGGRALAGFAIEGLDLSIPGVAEPVRLDTASVDELNWRDGILTDLAFHVDHLKLGLSTVDDGRALLEEAGIREIDQSMNFGLHYAPDAGTLRLSPLTSTTEGLLAVSLSAGVDNLHLPKIGLADVERPQAAQMQLVAAAINAVPTPVSLRAQDLGGLKKLVAALAAQNGVSADALAQEWSAMVRMQAGAMMEPEAAERLADDVRAFLTGKPVLNVRVAPRRALSFAAMTAMPPAQAVEVTSSAE</sequence>
<proteinExistence type="predicted"/>
<organism evidence="1">
    <name type="scientific">uncultured Alphaproteobacteria bacterium</name>
    <dbReference type="NCBI Taxonomy" id="91750"/>
    <lineage>
        <taxon>Bacteria</taxon>
        <taxon>Pseudomonadati</taxon>
        <taxon>Pseudomonadota</taxon>
        <taxon>Alphaproteobacteria</taxon>
        <taxon>environmental samples</taxon>
    </lineage>
</organism>
<accession>A0A212JA06</accession>
<evidence type="ECO:0000313" key="1">
    <source>
        <dbReference type="EMBL" id="SBV96287.1"/>
    </source>
</evidence>
<dbReference type="AlphaFoldDB" id="A0A212JA06"/>
<name>A0A212JA06_9PROT</name>